<sequence length="386" mass="42688">MNVAYPSPVIREGDLVILHINSQSLQAIKVNPKIKNKNGIFVDYCHQTKYGSFKVGSLVGKAFGSVLQLKDGFINLLHPSSELWTLSLPHRTQILYTTDISMVLLNLELSPGSIVCEAGTGSGSLSHAFMRTVAPTGQLFTFDFHEKRVETARQEFLEHGFLEPLVTVCHRDVCAEGFGLKNKVDAVFLDLPKPWDAVPHAATAFKTRGGRLCSFSPCIEQVQRTCAVLESLGFWEIRTVECLLREYLVRRMALPLIEPRAEEEGGPPRKGAKRKATHGAKLEEFRAVLPAVKATGHTGYLTFATFLPKEEDLKEEGAKGEDRKEEEDRKEGEDRKEEETKEVDKNFPEVMVTSVGATDVSVIVSAAVTTRSEADSSTSNVPDVID</sequence>
<dbReference type="GO" id="GO:0030488">
    <property type="term" value="P:tRNA methylation"/>
    <property type="evidence" value="ECO:0007669"/>
    <property type="project" value="InterPro"/>
</dbReference>
<dbReference type="AlphaFoldDB" id="A0A7R8WTM4"/>
<evidence type="ECO:0000256" key="3">
    <source>
        <dbReference type="ARBA" id="ARBA00022603"/>
    </source>
</evidence>
<dbReference type="Gene3D" id="3.40.50.150">
    <property type="entry name" value="Vaccinia Virus protein VP39"/>
    <property type="match status" value="1"/>
</dbReference>
<feature type="compositionally biased region" description="Basic and acidic residues" evidence="9">
    <location>
        <begin position="312"/>
        <end position="347"/>
    </location>
</feature>
<dbReference type="InterPro" id="IPR029063">
    <property type="entry name" value="SAM-dependent_MTases_sf"/>
</dbReference>
<dbReference type="PANTHER" id="PTHR12133:SF2">
    <property type="entry name" value="TRNA (ADENINE(58)-N(1))-METHYLTRANSFERASE CATALYTIC SUBUNIT TRMT61A"/>
    <property type="match status" value="1"/>
</dbReference>
<evidence type="ECO:0000313" key="11">
    <source>
        <dbReference type="EMBL" id="CAD7234294.1"/>
    </source>
</evidence>
<proteinExistence type="predicted"/>
<keyword evidence="3" id="KW-0489">Methyltransferase</keyword>
<evidence type="ECO:0000256" key="6">
    <source>
        <dbReference type="ARBA" id="ARBA00022694"/>
    </source>
</evidence>
<dbReference type="Gene3D" id="3.10.330.20">
    <property type="match status" value="1"/>
</dbReference>
<dbReference type="GO" id="GO:0031515">
    <property type="term" value="C:tRNA (m1A) methyltransferase complex"/>
    <property type="evidence" value="ECO:0007669"/>
    <property type="project" value="InterPro"/>
</dbReference>
<dbReference type="InterPro" id="IPR014816">
    <property type="entry name" value="tRNA_MeTrfase_Gcd14"/>
</dbReference>
<evidence type="ECO:0000256" key="8">
    <source>
        <dbReference type="ARBA" id="ARBA00048481"/>
    </source>
</evidence>
<feature type="region of interest" description="Disordered" evidence="9">
    <location>
        <begin position="312"/>
        <end position="348"/>
    </location>
</feature>
<protein>
    <recommendedName>
        <fullName evidence="2">tRNA (adenine(58)-N(1))-methyltransferase</fullName>
        <ecNumber evidence="2">2.1.1.220</ecNumber>
    </recommendedName>
</protein>
<keyword evidence="6" id="KW-0819">tRNA processing</keyword>
<keyword evidence="7" id="KW-0539">Nucleus</keyword>
<reference evidence="11" key="1">
    <citation type="submission" date="2020-11" db="EMBL/GenBank/DDBJ databases">
        <authorList>
            <person name="Tran Van P."/>
        </authorList>
    </citation>
    <scope>NUCLEOTIDE SEQUENCE</scope>
</reference>
<dbReference type="InterPro" id="IPR049470">
    <property type="entry name" value="TRM61_C"/>
</dbReference>
<evidence type="ECO:0000259" key="10">
    <source>
        <dbReference type="Pfam" id="PF08704"/>
    </source>
</evidence>
<evidence type="ECO:0000256" key="9">
    <source>
        <dbReference type="SAM" id="MobiDB-lite"/>
    </source>
</evidence>
<evidence type="ECO:0000256" key="2">
    <source>
        <dbReference type="ARBA" id="ARBA00012796"/>
    </source>
</evidence>
<evidence type="ECO:0000256" key="4">
    <source>
        <dbReference type="ARBA" id="ARBA00022679"/>
    </source>
</evidence>
<feature type="domain" description="tRNA (adenine(58)-N(1))-methyltransferase catalytic subunit TRM61 C-terminal" evidence="10">
    <location>
        <begin position="72"/>
        <end position="305"/>
    </location>
</feature>
<accession>A0A7R8WTM4</accession>
<evidence type="ECO:0000256" key="7">
    <source>
        <dbReference type="ARBA" id="ARBA00023242"/>
    </source>
</evidence>
<organism evidence="11">
    <name type="scientific">Cyprideis torosa</name>
    <dbReference type="NCBI Taxonomy" id="163714"/>
    <lineage>
        <taxon>Eukaryota</taxon>
        <taxon>Metazoa</taxon>
        <taxon>Ecdysozoa</taxon>
        <taxon>Arthropoda</taxon>
        <taxon>Crustacea</taxon>
        <taxon>Oligostraca</taxon>
        <taxon>Ostracoda</taxon>
        <taxon>Podocopa</taxon>
        <taxon>Podocopida</taxon>
        <taxon>Cytherocopina</taxon>
        <taxon>Cytheroidea</taxon>
        <taxon>Cytherideidae</taxon>
        <taxon>Cyprideis</taxon>
    </lineage>
</organism>
<name>A0A7R8WTM4_9CRUS</name>
<evidence type="ECO:0000256" key="1">
    <source>
        <dbReference type="ARBA" id="ARBA00004123"/>
    </source>
</evidence>
<dbReference type="OrthoDB" id="1925287at2759"/>
<keyword evidence="5" id="KW-0949">S-adenosyl-L-methionine</keyword>
<dbReference type="GO" id="GO:0160107">
    <property type="term" value="F:tRNA (adenine(58)-N1)-methyltransferase activity"/>
    <property type="evidence" value="ECO:0007669"/>
    <property type="project" value="UniProtKB-EC"/>
</dbReference>
<dbReference type="CDD" id="cd02440">
    <property type="entry name" value="AdoMet_MTases"/>
    <property type="match status" value="1"/>
</dbReference>
<dbReference type="Pfam" id="PF08704">
    <property type="entry name" value="GCD14"/>
    <property type="match status" value="1"/>
</dbReference>
<dbReference type="GO" id="GO:0005634">
    <property type="term" value="C:nucleus"/>
    <property type="evidence" value="ECO:0007669"/>
    <property type="project" value="UniProtKB-SubCell"/>
</dbReference>
<dbReference type="SUPFAM" id="SSF53335">
    <property type="entry name" value="S-adenosyl-L-methionine-dependent methyltransferases"/>
    <property type="match status" value="1"/>
</dbReference>
<dbReference type="FunFam" id="3.40.50.150:FF:000247">
    <property type="entry name" value="tRNA (adenine(58)-N(1))-methyltransferase catalytic subunit TRM61"/>
    <property type="match status" value="1"/>
</dbReference>
<dbReference type="EMBL" id="OB668276">
    <property type="protein sequence ID" value="CAD7234294.1"/>
    <property type="molecule type" value="Genomic_DNA"/>
</dbReference>
<comment type="subcellular location">
    <subcellularLocation>
        <location evidence="1">Nucleus</location>
    </subcellularLocation>
</comment>
<keyword evidence="4" id="KW-0808">Transferase</keyword>
<dbReference type="PROSITE" id="PS51620">
    <property type="entry name" value="SAM_TRM61"/>
    <property type="match status" value="1"/>
</dbReference>
<evidence type="ECO:0000256" key="5">
    <source>
        <dbReference type="ARBA" id="ARBA00022691"/>
    </source>
</evidence>
<dbReference type="PANTHER" id="PTHR12133">
    <property type="entry name" value="TRNA (ADENINE(58)-N(1))-METHYLTRANSFERASE"/>
    <property type="match status" value="1"/>
</dbReference>
<dbReference type="EC" id="2.1.1.220" evidence="2"/>
<gene>
    <name evidence="11" type="ORF">CTOB1V02_LOCUS12110</name>
</gene>
<comment type="catalytic activity">
    <reaction evidence="8">
        <text>an adenosine in mRNA + S-adenosyl-L-methionine = an N(1)-methyladenosine in mRNA + S-adenosyl-L-homocysteine + H(+)</text>
        <dbReference type="Rhea" id="RHEA:55392"/>
        <dbReference type="Rhea" id="RHEA-COMP:12414"/>
        <dbReference type="Rhea" id="RHEA-COMP:12415"/>
        <dbReference type="ChEBI" id="CHEBI:15378"/>
        <dbReference type="ChEBI" id="CHEBI:57856"/>
        <dbReference type="ChEBI" id="CHEBI:59789"/>
        <dbReference type="ChEBI" id="CHEBI:74411"/>
        <dbReference type="ChEBI" id="CHEBI:74491"/>
    </reaction>
</comment>